<dbReference type="Proteomes" id="UP001224775">
    <property type="component" value="Unassembled WGS sequence"/>
</dbReference>
<reference evidence="13" key="1">
    <citation type="submission" date="2023-06" db="EMBL/GenBank/DDBJ databases">
        <title>Survivors Of The Sea: Transcriptome response of Skeletonema marinoi to long-term dormancy.</title>
        <authorList>
            <person name="Pinder M.I.M."/>
            <person name="Kourtchenko O."/>
            <person name="Robertson E.K."/>
            <person name="Larsson T."/>
            <person name="Maumus F."/>
            <person name="Osuna-Cruz C.M."/>
            <person name="Vancaester E."/>
            <person name="Stenow R."/>
            <person name="Vandepoele K."/>
            <person name="Ploug H."/>
            <person name="Bruchert V."/>
            <person name="Godhe A."/>
            <person name="Topel M."/>
        </authorList>
    </citation>
    <scope>NUCLEOTIDE SEQUENCE</scope>
    <source>
        <strain evidence="13">R05AC</strain>
    </source>
</reference>
<organism evidence="13 14">
    <name type="scientific">Skeletonema marinoi</name>
    <dbReference type="NCBI Taxonomy" id="267567"/>
    <lineage>
        <taxon>Eukaryota</taxon>
        <taxon>Sar</taxon>
        <taxon>Stramenopiles</taxon>
        <taxon>Ochrophyta</taxon>
        <taxon>Bacillariophyta</taxon>
        <taxon>Coscinodiscophyceae</taxon>
        <taxon>Thalassiosirophycidae</taxon>
        <taxon>Thalassiosirales</taxon>
        <taxon>Skeletonemataceae</taxon>
        <taxon>Skeletonema</taxon>
        <taxon>Skeletonema marinoi-dohrnii complex</taxon>
    </lineage>
</organism>
<keyword evidence="14" id="KW-1185">Reference proteome</keyword>
<dbReference type="Gene3D" id="1.10.579.10">
    <property type="entry name" value="DNA Cyclobutane Dipyrimidine Photolyase, subunit A, domain 3"/>
    <property type="match status" value="1"/>
</dbReference>
<dbReference type="GO" id="GO:0003904">
    <property type="term" value="F:deoxyribodipyrimidine photo-lyase activity"/>
    <property type="evidence" value="ECO:0007669"/>
    <property type="project" value="UniProtKB-EC"/>
</dbReference>
<comment type="caution">
    <text evidence="13">The sequence shown here is derived from an EMBL/GenBank/DDBJ whole genome shotgun (WGS) entry which is preliminary data.</text>
</comment>
<evidence type="ECO:0000256" key="12">
    <source>
        <dbReference type="ARBA" id="ARBA00033999"/>
    </source>
</evidence>
<evidence type="ECO:0000256" key="9">
    <source>
        <dbReference type="ARBA" id="ARBA00023204"/>
    </source>
</evidence>
<dbReference type="SUPFAM" id="SSF48173">
    <property type="entry name" value="Cryptochrome/photolyase FAD-binding domain"/>
    <property type="match status" value="1"/>
</dbReference>
<keyword evidence="10 13" id="KW-0456">Lyase</keyword>
<evidence type="ECO:0000256" key="2">
    <source>
        <dbReference type="ARBA" id="ARBA00006409"/>
    </source>
</evidence>
<keyword evidence="6" id="KW-0227">DNA damage</keyword>
<dbReference type="PROSITE" id="PS01084">
    <property type="entry name" value="DNA_PHOTOLYASES_2_2"/>
    <property type="match status" value="1"/>
</dbReference>
<dbReference type="PANTHER" id="PTHR10211">
    <property type="entry name" value="DEOXYRIBODIPYRIMIDINE PHOTOLYASE"/>
    <property type="match status" value="1"/>
</dbReference>
<keyword evidence="7" id="KW-0274">FAD</keyword>
<comment type="similarity">
    <text evidence="2">Belongs to the DNA photolyase class-2 family.</text>
</comment>
<dbReference type="GO" id="GO:0003677">
    <property type="term" value="F:DNA binding"/>
    <property type="evidence" value="ECO:0007669"/>
    <property type="project" value="UniProtKB-KW"/>
</dbReference>
<evidence type="ECO:0000256" key="3">
    <source>
        <dbReference type="ARBA" id="ARBA00013149"/>
    </source>
</evidence>
<evidence type="ECO:0000256" key="4">
    <source>
        <dbReference type="ARBA" id="ARBA00014046"/>
    </source>
</evidence>
<dbReference type="InterPro" id="IPR032673">
    <property type="entry name" value="DNA_photolyase_2_CS"/>
</dbReference>
<evidence type="ECO:0000256" key="11">
    <source>
        <dbReference type="ARBA" id="ARBA00031671"/>
    </source>
</evidence>
<dbReference type="PANTHER" id="PTHR10211:SF0">
    <property type="entry name" value="DEOXYRIBODIPYRIMIDINE PHOTO-LYASE"/>
    <property type="match status" value="1"/>
</dbReference>
<dbReference type="Gene3D" id="1.25.40.80">
    <property type="match status" value="1"/>
</dbReference>
<dbReference type="InterPro" id="IPR052219">
    <property type="entry name" value="Photolyase_Class-2"/>
</dbReference>
<name>A0AAD9DCS0_9STRA</name>
<keyword evidence="5" id="KW-0285">Flavoprotein</keyword>
<evidence type="ECO:0000256" key="8">
    <source>
        <dbReference type="ARBA" id="ARBA00023125"/>
    </source>
</evidence>
<accession>A0AAD9DCS0</accession>
<gene>
    <name evidence="13" type="ORF">QTG54_008207</name>
</gene>
<protein>
    <recommendedName>
        <fullName evidence="4">Deoxyribodipyrimidine photo-lyase</fullName>
        <ecNumber evidence="3">4.1.99.3</ecNumber>
    </recommendedName>
    <alternativeName>
        <fullName evidence="11">DNA photolyase</fullName>
    </alternativeName>
</protein>
<evidence type="ECO:0000256" key="7">
    <source>
        <dbReference type="ARBA" id="ARBA00022827"/>
    </source>
</evidence>
<dbReference type="EC" id="4.1.99.3" evidence="3"/>
<dbReference type="InterPro" id="IPR036134">
    <property type="entry name" value="Crypto/Photolyase_FAD-like_sf"/>
</dbReference>
<evidence type="ECO:0000313" key="14">
    <source>
        <dbReference type="Proteomes" id="UP001224775"/>
    </source>
</evidence>
<evidence type="ECO:0000313" key="13">
    <source>
        <dbReference type="EMBL" id="KAK1740955.1"/>
    </source>
</evidence>
<dbReference type="GO" id="GO:0000719">
    <property type="term" value="P:photoreactive repair"/>
    <property type="evidence" value="ECO:0007669"/>
    <property type="project" value="TreeGrafter"/>
</dbReference>
<evidence type="ECO:0000256" key="6">
    <source>
        <dbReference type="ARBA" id="ARBA00022763"/>
    </source>
</evidence>
<keyword evidence="9" id="KW-0234">DNA repair</keyword>
<dbReference type="FunFam" id="1.10.579.10:FF:000002">
    <property type="entry name" value="Deoxyribodipyrimidine photolyase"/>
    <property type="match status" value="1"/>
</dbReference>
<evidence type="ECO:0000256" key="10">
    <source>
        <dbReference type="ARBA" id="ARBA00023239"/>
    </source>
</evidence>
<dbReference type="AlphaFoldDB" id="A0AAD9DCS0"/>
<evidence type="ECO:0000256" key="1">
    <source>
        <dbReference type="ARBA" id="ARBA00001974"/>
    </source>
</evidence>
<proteinExistence type="inferred from homology"/>
<sequence length="338" mass="38872">MLTILCRCGWPRPKEKLELVHWPKINKVFADYCTQFPSFTGNDHLDDDGLTAKNEYDWDELKKYLDLDDSIAHIPSMKAGHETAMERFRAFCSSSHHGLKNFDSLRNDPNFPSVCSNLSPWINYGQVSFQRLALDVSALKKHSNGTAAYIEEGVVRRELSDNYVYYTRDNYDSLGGAADWARDSLELHSTDEREYLYTWKELEKGETHDDLWNAAQLQLVREGTMHGFLRMYWAKKVLEWTTSPSYALATAQYFNDRYAYDGIDPNGFVGVGWSIMGIHDMGWKERPIFGKIRFMNYAGCKRKFKVAEFVAKYEGAAINAAQAEKKGNEKLSGKKRKA</sequence>
<comment type="catalytic activity">
    <reaction evidence="12">
        <text>cyclobutadipyrimidine (in DNA) = 2 pyrimidine residues (in DNA).</text>
        <dbReference type="EC" id="4.1.99.3"/>
    </reaction>
</comment>
<keyword evidence="8" id="KW-0238">DNA-binding</keyword>
<dbReference type="EMBL" id="JATAAI010000014">
    <property type="protein sequence ID" value="KAK1740955.1"/>
    <property type="molecule type" value="Genomic_DNA"/>
</dbReference>
<evidence type="ECO:0000256" key="5">
    <source>
        <dbReference type="ARBA" id="ARBA00022630"/>
    </source>
</evidence>
<comment type="cofactor">
    <cofactor evidence="1">
        <name>FAD</name>
        <dbReference type="ChEBI" id="CHEBI:57692"/>
    </cofactor>
</comment>